<name>A0A6A6LAY0_HEVBR</name>
<feature type="region of interest" description="Disordered" evidence="1">
    <location>
        <begin position="145"/>
        <end position="192"/>
    </location>
</feature>
<proteinExistence type="predicted"/>
<comment type="caution">
    <text evidence="2">The sequence shown here is derived from an EMBL/GenBank/DDBJ whole genome shotgun (WGS) entry which is preliminary data.</text>
</comment>
<reference evidence="2 3" key="1">
    <citation type="journal article" date="2020" name="Mol. Plant">
        <title>The Chromosome-Based Rubber Tree Genome Provides New Insights into Spurge Genome Evolution and Rubber Biosynthesis.</title>
        <authorList>
            <person name="Liu J."/>
            <person name="Shi C."/>
            <person name="Shi C.C."/>
            <person name="Li W."/>
            <person name="Zhang Q.J."/>
            <person name="Zhang Y."/>
            <person name="Li K."/>
            <person name="Lu H.F."/>
            <person name="Shi C."/>
            <person name="Zhu S.T."/>
            <person name="Xiao Z.Y."/>
            <person name="Nan H."/>
            <person name="Yue Y."/>
            <person name="Zhu X.G."/>
            <person name="Wu Y."/>
            <person name="Hong X.N."/>
            <person name="Fan G.Y."/>
            <person name="Tong Y."/>
            <person name="Zhang D."/>
            <person name="Mao C.L."/>
            <person name="Liu Y.L."/>
            <person name="Hao S.J."/>
            <person name="Liu W.Q."/>
            <person name="Lv M.Q."/>
            <person name="Zhang H.B."/>
            <person name="Liu Y."/>
            <person name="Hu-Tang G.R."/>
            <person name="Wang J.P."/>
            <person name="Wang J.H."/>
            <person name="Sun Y.H."/>
            <person name="Ni S.B."/>
            <person name="Chen W.B."/>
            <person name="Zhang X.C."/>
            <person name="Jiao Y.N."/>
            <person name="Eichler E.E."/>
            <person name="Li G.H."/>
            <person name="Liu X."/>
            <person name="Gao L.Z."/>
        </authorList>
    </citation>
    <scope>NUCLEOTIDE SEQUENCE [LARGE SCALE GENOMIC DNA]</scope>
    <source>
        <strain evidence="3">cv. GT1</strain>
        <tissue evidence="2">Leaf</tissue>
    </source>
</reference>
<keyword evidence="3" id="KW-1185">Reference proteome</keyword>
<protein>
    <recommendedName>
        <fullName evidence="4">Zinc finger PMZ-type domain-containing protein</fullName>
    </recommendedName>
</protein>
<feature type="region of interest" description="Disordered" evidence="1">
    <location>
        <begin position="1"/>
        <end position="48"/>
    </location>
</feature>
<dbReference type="EMBL" id="JAAGAX010000012">
    <property type="protein sequence ID" value="KAF2297263.1"/>
    <property type="molecule type" value="Genomic_DNA"/>
</dbReference>
<feature type="compositionally biased region" description="Polar residues" evidence="1">
    <location>
        <begin position="1"/>
        <end position="10"/>
    </location>
</feature>
<dbReference type="AlphaFoldDB" id="A0A6A6LAY0"/>
<feature type="compositionally biased region" description="Basic residues" evidence="1">
    <location>
        <begin position="166"/>
        <end position="192"/>
    </location>
</feature>
<feature type="compositionally biased region" description="Basic and acidic residues" evidence="1">
    <location>
        <begin position="35"/>
        <end position="48"/>
    </location>
</feature>
<evidence type="ECO:0000313" key="3">
    <source>
        <dbReference type="Proteomes" id="UP000467840"/>
    </source>
</evidence>
<evidence type="ECO:0000256" key="1">
    <source>
        <dbReference type="SAM" id="MobiDB-lite"/>
    </source>
</evidence>
<gene>
    <name evidence="2" type="ORF">GH714_020245</name>
</gene>
<evidence type="ECO:0008006" key="4">
    <source>
        <dbReference type="Google" id="ProtNLM"/>
    </source>
</evidence>
<evidence type="ECO:0000313" key="2">
    <source>
        <dbReference type="EMBL" id="KAF2297263.1"/>
    </source>
</evidence>
<accession>A0A6A6LAY0</accession>
<sequence length="192" mass="22231">MVRSGKSTNDGDGVGTEDVDNDVIYGDIDGLSDLDSGKDTEIKGSKHKEYDKKHRNRIFIDPFRGVYSDPYRNVEFEVHEGPCKFVVSLESKTYSYEWWDRNGLPCKHAASAIGYKRDNIEDCGHEDYHISNYLKVYEGAIHPIPQKDLEPDDEFPTLDLPPLKRQPGRPRQARRRKERKPTPTLKRKKECY</sequence>
<organism evidence="2 3">
    <name type="scientific">Hevea brasiliensis</name>
    <name type="common">Para rubber tree</name>
    <name type="synonym">Siphonia brasiliensis</name>
    <dbReference type="NCBI Taxonomy" id="3981"/>
    <lineage>
        <taxon>Eukaryota</taxon>
        <taxon>Viridiplantae</taxon>
        <taxon>Streptophyta</taxon>
        <taxon>Embryophyta</taxon>
        <taxon>Tracheophyta</taxon>
        <taxon>Spermatophyta</taxon>
        <taxon>Magnoliopsida</taxon>
        <taxon>eudicotyledons</taxon>
        <taxon>Gunneridae</taxon>
        <taxon>Pentapetalae</taxon>
        <taxon>rosids</taxon>
        <taxon>fabids</taxon>
        <taxon>Malpighiales</taxon>
        <taxon>Euphorbiaceae</taxon>
        <taxon>Crotonoideae</taxon>
        <taxon>Micrandreae</taxon>
        <taxon>Hevea</taxon>
    </lineage>
</organism>
<dbReference type="Proteomes" id="UP000467840">
    <property type="component" value="Chromosome 18"/>
</dbReference>